<dbReference type="GO" id="GO:0032922">
    <property type="term" value="P:circadian regulation of gene expression"/>
    <property type="evidence" value="ECO:0007669"/>
    <property type="project" value="TreeGrafter"/>
</dbReference>
<dbReference type="AlphaFoldDB" id="A0A914E7A0"/>
<evidence type="ECO:0000313" key="3">
    <source>
        <dbReference type="Proteomes" id="UP000887540"/>
    </source>
</evidence>
<evidence type="ECO:0000256" key="1">
    <source>
        <dbReference type="ARBA" id="ARBA00004123"/>
    </source>
</evidence>
<proteinExistence type="predicted"/>
<dbReference type="PANTHER" id="PTHR11269">
    <property type="entry name" value="PERIOD CIRCADIAN PROTEIN"/>
    <property type="match status" value="1"/>
</dbReference>
<dbReference type="InterPro" id="IPR050760">
    <property type="entry name" value="Period_circadian_regulator"/>
</dbReference>
<accession>A0A914E7A0</accession>
<dbReference type="WBParaSite" id="ACRNAN_scaffold6186.g14963.t1">
    <property type="protein sequence ID" value="ACRNAN_scaffold6186.g14963.t1"/>
    <property type="gene ID" value="ACRNAN_scaffold6186.g14963"/>
</dbReference>
<keyword evidence="2" id="KW-0539">Nucleus</keyword>
<dbReference type="GO" id="GO:0000976">
    <property type="term" value="F:transcription cis-regulatory region binding"/>
    <property type="evidence" value="ECO:0007669"/>
    <property type="project" value="TreeGrafter"/>
</dbReference>
<evidence type="ECO:0000313" key="4">
    <source>
        <dbReference type="WBParaSite" id="ACRNAN_scaffold6186.g14963.t1"/>
    </source>
</evidence>
<protein>
    <submittedName>
        <fullName evidence="4">Period</fullName>
    </submittedName>
</protein>
<dbReference type="Proteomes" id="UP000887540">
    <property type="component" value="Unplaced"/>
</dbReference>
<comment type="subcellular location">
    <subcellularLocation>
        <location evidence="1">Nucleus</location>
    </subcellularLocation>
</comment>
<dbReference type="GO" id="GO:0005634">
    <property type="term" value="C:nucleus"/>
    <property type="evidence" value="ECO:0007669"/>
    <property type="project" value="UniProtKB-SubCell"/>
</dbReference>
<dbReference type="PANTHER" id="PTHR11269:SF16">
    <property type="entry name" value="PERIOD CIRCADIAN PROTEIN"/>
    <property type="match status" value="1"/>
</dbReference>
<name>A0A914E7A0_9BILA</name>
<evidence type="ECO:0000256" key="2">
    <source>
        <dbReference type="ARBA" id="ARBA00023242"/>
    </source>
</evidence>
<dbReference type="GO" id="GO:0005737">
    <property type="term" value="C:cytoplasm"/>
    <property type="evidence" value="ECO:0007669"/>
    <property type="project" value="TreeGrafter"/>
</dbReference>
<dbReference type="GO" id="GO:0000122">
    <property type="term" value="P:negative regulation of transcription by RNA polymerase II"/>
    <property type="evidence" value="ECO:0007669"/>
    <property type="project" value="TreeGrafter"/>
</dbReference>
<dbReference type="GO" id="GO:0043153">
    <property type="term" value="P:entrainment of circadian clock by photoperiod"/>
    <property type="evidence" value="ECO:0007669"/>
    <property type="project" value="TreeGrafter"/>
</dbReference>
<sequence length="302" mass="34498">MVAYNGNIVYTDSEWSAFVNPWTQQIEMIVGRHSVRADSLMPIEMFEASCPTMPSKLSESEMRLVDSELRALLAQPVRSVNEMKHNLEPVATVSSYIDKIVETLVNGSNDPNEVQQQQVLTSTRISPPTVDSPQSAASLSYNQINCLENVNRLLKSQTEVQTRMSRLITDSTGLIEEQIPLTKEVLQQHNKKWEEECKYTWKNRLALKRSADNITTVEPEAKFPRIDLTSRMQHVPLISDNTTTGQHNLINICVPKQTYDVYRQLPQATSVLQSEQSIYTTFWLDYLTAIQLQAQNYNQINF</sequence>
<keyword evidence="3" id="KW-1185">Reference proteome</keyword>
<dbReference type="Gene3D" id="3.30.450.20">
    <property type="entry name" value="PAS domain"/>
    <property type="match status" value="1"/>
</dbReference>
<dbReference type="GO" id="GO:0001222">
    <property type="term" value="F:transcription corepressor binding"/>
    <property type="evidence" value="ECO:0007669"/>
    <property type="project" value="TreeGrafter"/>
</dbReference>
<reference evidence="4" key="1">
    <citation type="submission" date="2022-11" db="UniProtKB">
        <authorList>
            <consortium name="WormBaseParasite"/>
        </authorList>
    </citation>
    <scope>IDENTIFICATION</scope>
</reference>
<organism evidence="3 4">
    <name type="scientific">Acrobeloides nanus</name>
    <dbReference type="NCBI Taxonomy" id="290746"/>
    <lineage>
        <taxon>Eukaryota</taxon>
        <taxon>Metazoa</taxon>
        <taxon>Ecdysozoa</taxon>
        <taxon>Nematoda</taxon>
        <taxon>Chromadorea</taxon>
        <taxon>Rhabditida</taxon>
        <taxon>Tylenchina</taxon>
        <taxon>Cephalobomorpha</taxon>
        <taxon>Cephaloboidea</taxon>
        <taxon>Cephalobidae</taxon>
        <taxon>Acrobeloides</taxon>
    </lineage>
</organism>